<evidence type="ECO:0000256" key="5">
    <source>
        <dbReference type="ARBA" id="ARBA00022679"/>
    </source>
</evidence>
<dbReference type="GO" id="GO:0008417">
    <property type="term" value="F:fucosyltransferase activity"/>
    <property type="evidence" value="ECO:0007669"/>
    <property type="project" value="InterPro"/>
</dbReference>
<reference evidence="16" key="1">
    <citation type="submission" date="2025-08" db="UniProtKB">
        <authorList>
            <consortium name="RefSeq"/>
        </authorList>
    </citation>
    <scope>IDENTIFICATION</scope>
    <source>
        <tissue evidence="16">Whole sample</tissue>
    </source>
</reference>
<evidence type="ECO:0000256" key="7">
    <source>
        <dbReference type="ARBA" id="ARBA00022968"/>
    </source>
</evidence>
<protein>
    <recommendedName>
        <fullName evidence="12">Fucosyltransferase</fullName>
        <ecNumber evidence="12">2.4.1.-</ecNumber>
    </recommendedName>
</protein>
<dbReference type="InterPro" id="IPR055270">
    <property type="entry name" value="Glyco_tran_10_C"/>
</dbReference>
<gene>
    <name evidence="16" type="primary">LOC111099650</name>
</gene>
<keyword evidence="11" id="KW-0325">Glycoprotein</keyword>
<evidence type="ECO:0000256" key="9">
    <source>
        <dbReference type="ARBA" id="ARBA00023034"/>
    </source>
</evidence>
<evidence type="ECO:0000256" key="2">
    <source>
        <dbReference type="ARBA" id="ARBA00004922"/>
    </source>
</evidence>
<dbReference type="SUPFAM" id="SSF53756">
    <property type="entry name" value="UDP-Glycosyltransferase/glycogen phosphorylase"/>
    <property type="match status" value="1"/>
</dbReference>
<sequence length="410" mass="47620">MERLYRDFLLVVIIFIIVSFMINFSSIFRCSSLSKSDLSQVAPCAPVTIPCGSSRAVKHEQTLSNVTSVWDSTSGEDRIYQQIIYKPEVDLSRNRIILITGGGDFDIPRGQDKFIQDHCPIKNCEIQRDDAQSVKADARLFNIQISVSELSIIKRRPGEIWILYILEGPLATPDYFLLGDVFNWTATYRHDSTIVAPYEKWQAFENHKKNLTSSKNYAKGKTKLAAIFVSNCETSNNRMRYVTELQKHMAVDIYGACGTKQCDRSSEVQCFKMLQRDYKFYLAFENSNCRDYITEKFFRNALMYDVVPVTMGAHPDDYKRSAPPNSFIHVEDFESPKDLAQYLKKIDKNDDMYNHFFKWKGTGDFIDTKFWCRLCAMLNDLNKPNLVVRDVGAWWRNTEVCIRGDQRWRR</sequence>
<evidence type="ECO:0000256" key="12">
    <source>
        <dbReference type="RuleBase" id="RU003832"/>
    </source>
</evidence>
<dbReference type="Pfam" id="PF17039">
    <property type="entry name" value="Glyco_tran_10_N"/>
    <property type="match status" value="1"/>
</dbReference>
<keyword evidence="4 12" id="KW-0328">Glycosyltransferase</keyword>
<dbReference type="UniPathway" id="UPA00378"/>
<keyword evidence="7" id="KW-0735">Signal-anchor</keyword>
<accession>A0A8B8A7Y0</accession>
<dbReference type="Gene3D" id="3.40.50.11660">
    <property type="entry name" value="Glycosyl transferase family 10, C-terminal domain"/>
    <property type="match status" value="1"/>
</dbReference>
<dbReference type="InterPro" id="IPR001503">
    <property type="entry name" value="Glyco_trans_10"/>
</dbReference>
<keyword evidence="6 12" id="KW-0812">Transmembrane</keyword>
<feature type="domain" description="Fucosyltransferase C-terminal" evidence="13">
    <location>
        <begin position="219"/>
        <end position="394"/>
    </location>
</feature>
<keyword evidence="9 12" id="KW-0333">Golgi apparatus</keyword>
<evidence type="ECO:0000256" key="4">
    <source>
        <dbReference type="ARBA" id="ARBA00022676"/>
    </source>
</evidence>
<dbReference type="InterPro" id="IPR038577">
    <property type="entry name" value="GT10-like_C_sf"/>
</dbReference>
<evidence type="ECO:0000256" key="3">
    <source>
        <dbReference type="ARBA" id="ARBA00008919"/>
    </source>
</evidence>
<dbReference type="PANTHER" id="PTHR48438:SF1">
    <property type="entry name" value="ALPHA-(1,3)-FUCOSYLTRANSFERASE C-RELATED"/>
    <property type="match status" value="1"/>
</dbReference>
<evidence type="ECO:0000313" key="16">
    <source>
        <dbReference type="RefSeq" id="XP_022286723.1"/>
    </source>
</evidence>
<dbReference type="GeneID" id="111099650"/>
<comment type="subcellular location">
    <subcellularLocation>
        <location evidence="1">Golgi apparatus membrane</location>
        <topology evidence="1">Single-pass type II membrane protein</topology>
    </subcellularLocation>
    <subcellularLocation>
        <location evidence="12">Golgi apparatus</location>
        <location evidence="12">Golgi stack membrane</location>
        <topology evidence="12">Single-pass type II membrane protein</topology>
    </subcellularLocation>
</comment>
<proteinExistence type="inferred from homology"/>
<evidence type="ECO:0000256" key="10">
    <source>
        <dbReference type="ARBA" id="ARBA00023136"/>
    </source>
</evidence>
<evidence type="ECO:0000256" key="11">
    <source>
        <dbReference type="ARBA" id="ARBA00023180"/>
    </source>
</evidence>
<evidence type="ECO:0000313" key="15">
    <source>
        <dbReference type="Proteomes" id="UP000694844"/>
    </source>
</evidence>
<dbReference type="GO" id="GO:0032580">
    <property type="term" value="C:Golgi cisterna membrane"/>
    <property type="evidence" value="ECO:0007669"/>
    <property type="project" value="UniProtKB-SubCell"/>
</dbReference>
<evidence type="ECO:0000259" key="14">
    <source>
        <dbReference type="Pfam" id="PF17039"/>
    </source>
</evidence>
<comment type="similarity">
    <text evidence="3 12">Belongs to the glycosyltransferase 10 family.</text>
</comment>
<evidence type="ECO:0000259" key="13">
    <source>
        <dbReference type="Pfam" id="PF00852"/>
    </source>
</evidence>
<dbReference type="EC" id="2.4.1.-" evidence="12"/>
<dbReference type="InterPro" id="IPR031481">
    <property type="entry name" value="Glyco_tran_10_N"/>
</dbReference>
<evidence type="ECO:0000256" key="6">
    <source>
        <dbReference type="ARBA" id="ARBA00022692"/>
    </source>
</evidence>
<feature type="domain" description="Fucosyltransferase N-terminal" evidence="14">
    <location>
        <begin position="108"/>
        <end position="198"/>
    </location>
</feature>
<keyword evidence="15" id="KW-1185">Reference proteome</keyword>
<organism evidence="15 16">
    <name type="scientific">Crassostrea virginica</name>
    <name type="common">Eastern oyster</name>
    <dbReference type="NCBI Taxonomy" id="6565"/>
    <lineage>
        <taxon>Eukaryota</taxon>
        <taxon>Metazoa</taxon>
        <taxon>Spiralia</taxon>
        <taxon>Lophotrochozoa</taxon>
        <taxon>Mollusca</taxon>
        <taxon>Bivalvia</taxon>
        <taxon>Autobranchia</taxon>
        <taxon>Pteriomorphia</taxon>
        <taxon>Ostreida</taxon>
        <taxon>Ostreoidea</taxon>
        <taxon>Ostreidae</taxon>
        <taxon>Crassostrea</taxon>
    </lineage>
</organism>
<evidence type="ECO:0000256" key="8">
    <source>
        <dbReference type="ARBA" id="ARBA00022989"/>
    </source>
</evidence>
<keyword evidence="5 12" id="KW-0808">Transferase</keyword>
<feature type="transmembrane region" description="Helical" evidence="12">
    <location>
        <begin position="7"/>
        <end position="28"/>
    </location>
</feature>
<dbReference type="Proteomes" id="UP000694844">
    <property type="component" value="Chromosome 6"/>
</dbReference>
<dbReference type="RefSeq" id="XP_022286723.1">
    <property type="nucleotide sequence ID" value="XM_022431015.1"/>
</dbReference>
<comment type="pathway">
    <text evidence="2">Protein modification; protein glycosylation.</text>
</comment>
<dbReference type="KEGG" id="cvn:111099650"/>
<dbReference type="GO" id="GO:0000139">
    <property type="term" value="C:Golgi membrane"/>
    <property type="evidence" value="ECO:0007669"/>
    <property type="project" value="UniProtKB-SubCell"/>
</dbReference>
<dbReference type="PANTHER" id="PTHR48438">
    <property type="entry name" value="ALPHA-(1,3)-FUCOSYLTRANSFERASE C-RELATED"/>
    <property type="match status" value="1"/>
</dbReference>
<dbReference type="AlphaFoldDB" id="A0A8B8A7Y0"/>
<dbReference type="Pfam" id="PF00852">
    <property type="entry name" value="Glyco_transf_10"/>
    <property type="match status" value="1"/>
</dbReference>
<evidence type="ECO:0000256" key="1">
    <source>
        <dbReference type="ARBA" id="ARBA00004323"/>
    </source>
</evidence>
<keyword evidence="8 12" id="KW-1133">Transmembrane helix</keyword>
<dbReference type="OrthoDB" id="427096at2759"/>
<dbReference type="FunFam" id="3.40.50.11660:FF:000004">
    <property type="entry name" value="Glycoprotein 3-alpha-L-fucosyltransferase A"/>
    <property type="match status" value="1"/>
</dbReference>
<keyword evidence="10 12" id="KW-0472">Membrane</keyword>
<name>A0A8B8A7Y0_CRAVI</name>